<reference evidence="2" key="1">
    <citation type="journal article" date="2019" name="Int. J. Syst. Evol. Microbiol.">
        <title>The Global Catalogue of Microorganisms (GCM) 10K type strain sequencing project: providing services to taxonomists for standard genome sequencing and annotation.</title>
        <authorList>
            <consortium name="The Broad Institute Genomics Platform"/>
            <consortium name="The Broad Institute Genome Sequencing Center for Infectious Disease"/>
            <person name="Wu L."/>
            <person name="Ma J."/>
        </authorList>
    </citation>
    <scope>NUCLEOTIDE SEQUENCE [LARGE SCALE GENOMIC DNA]</scope>
    <source>
        <strain evidence="2">CGMCC 1.16033</strain>
    </source>
</reference>
<gene>
    <name evidence="1" type="ORF">GCM10011520_15860</name>
</gene>
<evidence type="ECO:0000313" key="2">
    <source>
        <dbReference type="Proteomes" id="UP000606498"/>
    </source>
</evidence>
<evidence type="ECO:0008006" key="3">
    <source>
        <dbReference type="Google" id="ProtNLM"/>
    </source>
</evidence>
<evidence type="ECO:0000313" key="1">
    <source>
        <dbReference type="EMBL" id="GGE76131.1"/>
    </source>
</evidence>
<comment type="caution">
    <text evidence="1">The sequence shown here is derived from an EMBL/GenBank/DDBJ whole genome shotgun (WGS) entry which is preliminary data.</text>
</comment>
<dbReference type="EMBL" id="BMKO01000003">
    <property type="protein sequence ID" value="GGE76131.1"/>
    <property type="molecule type" value="Genomic_DNA"/>
</dbReference>
<accession>A0ABQ1T0U9</accession>
<dbReference type="RefSeq" id="WP_100141927.1">
    <property type="nucleotide sequence ID" value="NZ_BMKO01000003.1"/>
</dbReference>
<name>A0ABQ1T0U9_9GAMM</name>
<sequence length="80" mass="8808">MINHTAPSSVCISLGSIFRKVRAMRGMSASQAGQLAQLPTDEWLRFELGMPTRQPVSYTALLNVALVLRFRISAISIFNA</sequence>
<organism evidence="1 2">
    <name type="scientific">Shewanella carassii</name>
    <dbReference type="NCBI Taxonomy" id="1987584"/>
    <lineage>
        <taxon>Bacteria</taxon>
        <taxon>Pseudomonadati</taxon>
        <taxon>Pseudomonadota</taxon>
        <taxon>Gammaproteobacteria</taxon>
        <taxon>Alteromonadales</taxon>
        <taxon>Shewanellaceae</taxon>
        <taxon>Shewanella</taxon>
    </lineage>
</organism>
<keyword evidence="2" id="KW-1185">Reference proteome</keyword>
<proteinExistence type="predicted"/>
<dbReference type="Proteomes" id="UP000606498">
    <property type="component" value="Unassembled WGS sequence"/>
</dbReference>
<protein>
    <recommendedName>
        <fullName evidence="3">XRE family transcriptional regulator</fullName>
    </recommendedName>
</protein>